<gene>
    <name evidence="1" type="ORF">FY528_04275</name>
</gene>
<accession>A0A5D6VCB6</accession>
<dbReference type="Proteomes" id="UP000322791">
    <property type="component" value="Unassembled WGS sequence"/>
</dbReference>
<proteinExistence type="predicted"/>
<reference evidence="1 2" key="1">
    <citation type="submission" date="2019-08" db="EMBL/GenBank/DDBJ databases">
        <authorList>
            <person name="Seo M.-J."/>
        </authorList>
    </citation>
    <scope>NUCLEOTIDE SEQUENCE [LARGE SCALE GENOMIC DNA]</scope>
    <source>
        <strain evidence="1 2">KIGAM108</strain>
    </source>
</reference>
<keyword evidence="2" id="KW-1185">Reference proteome</keyword>
<organism evidence="1 2">
    <name type="scientific">Hymenobacter lutimineralis</name>
    <dbReference type="NCBI Taxonomy" id="2606448"/>
    <lineage>
        <taxon>Bacteria</taxon>
        <taxon>Pseudomonadati</taxon>
        <taxon>Bacteroidota</taxon>
        <taxon>Cytophagia</taxon>
        <taxon>Cytophagales</taxon>
        <taxon>Hymenobacteraceae</taxon>
        <taxon>Hymenobacter</taxon>
    </lineage>
</organism>
<comment type="caution">
    <text evidence="1">The sequence shown here is derived from an EMBL/GenBank/DDBJ whole genome shotgun (WGS) entry which is preliminary data.</text>
</comment>
<protein>
    <submittedName>
        <fullName evidence="1">T9SS type A sorting domain-containing protein</fullName>
    </submittedName>
</protein>
<dbReference type="NCBIfam" id="TIGR04183">
    <property type="entry name" value="Por_Secre_tail"/>
    <property type="match status" value="1"/>
</dbReference>
<evidence type="ECO:0000313" key="2">
    <source>
        <dbReference type="Proteomes" id="UP000322791"/>
    </source>
</evidence>
<name>A0A5D6VCB6_9BACT</name>
<dbReference type="EMBL" id="VTHL01000003">
    <property type="protein sequence ID" value="TYZ12519.1"/>
    <property type="molecule type" value="Genomic_DNA"/>
</dbReference>
<dbReference type="AlphaFoldDB" id="A0A5D6VCB6"/>
<sequence>MHQLGQHQAGERAAGGLMLLRTAGRETRQNQLLWACLTVGLGKPFLFLSLCMKKQLLALFATALLPGAALYAQVQPEPLLPDPIASAARATAATMFQPTQLLEQTYALTDWKNKTRTVLQKFAGPNQPQLSVVDAWDGNAWKPSLYSHLRYTPDGQMKTDTFFTYQPGNPKAFAYLAIAQSFNSARQLTERVTSALNIGTTKWVPVSRAQISYANGLATQQVEQSYDYGTEKYLNVARSLYSYNASKQETQHEQQKFENNAWVKLQRYDNTYTATGKLAQQQLSRPVNNLYEVMYRFTFSYDAADRVTKILTEEKKVATWVSVQQTVYAYDGKGNPASYTEQAWSGTAFVNARRVLITGQLVTANQAAQARQFQLTVAPNPAHGATQVQYTLASPATVAAQVFDGTGREVVRLAAPQQQGIGRQSLLVPATLQPGLYVVRLSINDEVVQTKLVVQ</sequence>
<dbReference type="InterPro" id="IPR026444">
    <property type="entry name" value="Secre_tail"/>
</dbReference>
<evidence type="ECO:0000313" key="1">
    <source>
        <dbReference type="EMBL" id="TYZ12519.1"/>
    </source>
</evidence>
<dbReference type="Gene3D" id="2.40.128.720">
    <property type="match status" value="2"/>
</dbReference>